<dbReference type="Pfam" id="PF00561">
    <property type="entry name" value="Abhydrolase_1"/>
    <property type="match status" value="1"/>
</dbReference>
<proteinExistence type="predicted"/>
<dbReference type="Proteomes" id="UP000399805">
    <property type="component" value="Unassembled WGS sequence"/>
</dbReference>
<gene>
    <name evidence="3" type="ORF">AA23TX_02517</name>
</gene>
<keyword evidence="4" id="KW-1185">Reference proteome</keyword>
<accession>A0A6I8LPP5</accession>
<dbReference type="AlphaFoldDB" id="A0A6I8LPP5"/>
<name>A0A6I8LPP5_9PSEU</name>
<dbReference type="SUPFAM" id="SSF53474">
    <property type="entry name" value="alpha/beta-Hydrolases"/>
    <property type="match status" value="1"/>
</dbReference>
<evidence type="ECO:0000313" key="4">
    <source>
        <dbReference type="Proteomes" id="UP000399805"/>
    </source>
</evidence>
<keyword evidence="1" id="KW-0378">Hydrolase</keyword>
<evidence type="ECO:0000259" key="2">
    <source>
        <dbReference type="Pfam" id="PF00561"/>
    </source>
</evidence>
<protein>
    <recommendedName>
        <fullName evidence="2">AB hydrolase-1 domain-containing protein</fullName>
    </recommendedName>
</protein>
<dbReference type="GO" id="GO:0016787">
    <property type="term" value="F:hydrolase activity"/>
    <property type="evidence" value="ECO:0007669"/>
    <property type="project" value="UniProtKB-KW"/>
</dbReference>
<feature type="domain" description="AB hydrolase-1" evidence="2">
    <location>
        <begin position="59"/>
        <end position="280"/>
    </location>
</feature>
<sequence length="310" mass="33458">MDDAARRLRRRLLAALGSTRVEANGRSWDPGLPPGRLLTLPGKGELFVREHRPPGTTGPPVLLLHGWSWSLDVNYFGVMPELAAAGIPFVGHDQRGHGRGLASGRPFEIEDVAEDAAALLDFLGIEKVIACGYSLGGPVGLHLALARPDLVAGLVLAATALSYRQSLRDRTVWRLIAAGAPLARLGFGRSISPRYFGLSRRTSPDLAARWSWFHTELTRAPVTGVFTMGRAVGRYDLRDRVAALRRTPAAVVLTTQDTVCAPRSQRQLADQLGARVLELPDDHDVPIVRPAAFATAVLTGIADVRARAGR</sequence>
<evidence type="ECO:0000256" key="1">
    <source>
        <dbReference type="ARBA" id="ARBA00022801"/>
    </source>
</evidence>
<dbReference type="GO" id="GO:0016020">
    <property type="term" value="C:membrane"/>
    <property type="evidence" value="ECO:0007669"/>
    <property type="project" value="TreeGrafter"/>
</dbReference>
<dbReference type="InterPro" id="IPR050266">
    <property type="entry name" value="AB_hydrolase_sf"/>
</dbReference>
<dbReference type="RefSeq" id="WP_155542660.1">
    <property type="nucleotide sequence ID" value="NZ_CABVGP010000001.1"/>
</dbReference>
<dbReference type="InterPro" id="IPR000073">
    <property type="entry name" value="AB_hydrolase_1"/>
</dbReference>
<dbReference type="PANTHER" id="PTHR43798:SF31">
    <property type="entry name" value="AB HYDROLASE SUPERFAMILY PROTEIN YCLE"/>
    <property type="match status" value="1"/>
</dbReference>
<dbReference type="PANTHER" id="PTHR43798">
    <property type="entry name" value="MONOACYLGLYCEROL LIPASE"/>
    <property type="match status" value="1"/>
</dbReference>
<reference evidence="3 4" key="1">
    <citation type="submission" date="2019-09" db="EMBL/GenBank/DDBJ databases">
        <authorList>
            <person name="Leyn A S."/>
        </authorList>
    </citation>
    <scope>NUCLEOTIDE SEQUENCE [LARGE SCALE GENOMIC DNA]</scope>
    <source>
        <strain evidence="3">AA231_1</strain>
    </source>
</reference>
<dbReference type="EMBL" id="CABVGP010000001">
    <property type="protein sequence ID" value="VVJ17496.1"/>
    <property type="molecule type" value="Genomic_DNA"/>
</dbReference>
<organism evidence="3 4">
    <name type="scientific">Amycolatopsis camponoti</name>
    <dbReference type="NCBI Taxonomy" id="2606593"/>
    <lineage>
        <taxon>Bacteria</taxon>
        <taxon>Bacillati</taxon>
        <taxon>Actinomycetota</taxon>
        <taxon>Actinomycetes</taxon>
        <taxon>Pseudonocardiales</taxon>
        <taxon>Pseudonocardiaceae</taxon>
        <taxon>Amycolatopsis</taxon>
    </lineage>
</organism>
<dbReference type="InterPro" id="IPR029058">
    <property type="entry name" value="AB_hydrolase_fold"/>
</dbReference>
<evidence type="ECO:0000313" key="3">
    <source>
        <dbReference type="EMBL" id="VVJ17496.1"/>
    </source>
</evidence>
<dbReference type="Gene3D" id="3.40.50.1820">
    <property type="entry name" value="alpha/beta hydrolase"/>
    <property type="match status" value="1"/>
</dbReference>